<evidence type="ECO:0000313" key="5">
    <source>
        <dbReference type="EMBL" id="SDX13516.1"/>
    </source>
</evidence>
<keyword evidence="4" id="KW-0460">Magnesium</keyword>
<evidence type="ECO:0000256" key="4">
    <source>
        <dbReference type="ARBA" id="ARBA00022842"/>
    </source>
</evidence>
<comment type="similarity">
    <text evidence="2">Belongs to the HAD-like hydrolase superfamily. CbbY/CbbZ/Gph/YieH family.</text>
</comment>
<dbReference type="GO" id="GO:0003824">
    <property type="term" value="F:catalytic activity"/>
    <property type="evidence" value="ECO:0007669"/>
    <property type="project" value="UniProtKB-ARBA"/>
</dbReference>
<proteinExistence type="inferred from homology"/>
<protein>
    <submittedName>
        <fullName evidence="5">Haloacid dehalogenase superfamily, subfamily IA, variant 3 with third motif having DD or ED</fullName>
    </submittedName>
</protein>
<dbReference type="InterPro" id="IPR023198">
    <property type="entry name" value="PGP-like_dom2"/>
</dbReference>
<dbReference type="AlphaFoldDB" id="A0A1H2Z859"/>
<reference evidence="5 6" key="1">
    <citation type="submission" date="2016-10" db="EMBL/GenBank/DDBJ databases">
        <authorList>
            <person name="de Groot N.N."/>
        </authorList>
    </citation>
    <scope>NUCLEOTIDE SEQUENCE [LARGE SCALE GENOMIC DNA]</scope>
    <source>
        <strain evidence="5 6">DSM 17890</strain>
    </source>
</reference>
<dbReference type="Pfam" id="PF00702">
    <property type="entry name" value="Hydrolase"/>
    <property type="match status" value="1"/>
</dbReference>
<evidence type="ECO:0000256" key="2">
    <source>
        <dbReference type="ARBA" id="ARBA00006171"/>
    </source>
</evidence>
<dbReference type="InterPro" id="IPR051600">
    <property type="entry name" value="Beta-PGM-like"/>
</dbReference>
<gene>
    <name evidence="5" type="ORF">SAMN05444336_103402</name>
</gene>
<evidence type="ECO:0000256" key="1">
    <source>
        <dbReference type="ARBA" id="ARBA00001946"/>
    </source>
</evidence>
<dbReference type="NCBIfam" id="TIGR01509">
    <property type="entry name" value="HAD-SF-IA-v3"/>
    <property type="match status" value="1"/>
</dbReference>
<dbReference type="OrthoDB" id="9797743at2"/>
<dbReference type="PANTHER" id="PTHR46193:SF10">
    <property type="entry name" value="6-PHOSPHOGLUCONATE PHOSPHATASE"/>
    <property type="match status" value="1"/>
</dbReference>
<keyword evidence="6" id="KW-1185">Reference proteome</keyword>
<dbReference type="Gene3D" id="3.40.50.1000">
    <property type="entry name" value="HAD superfamily/HAD-like"/>
    <property type="match status" value="1"/>
</dbReference>
<name>A0A1H2Z859_9RHOB</name>
<keyword evidence="3" id="KW-0479">Metal-binding</keyword>
<dbReference type="GO" id="GO:0046872">
    <property type="term" value="F:metal ion binding"/>
    <property type="evidence" value="ECO:0007669"/>
    <property type="project" value="UniProtKB-KW"/>
</dbReference>
<dbReference type="Proteomes" id="UP000199118">
    <property type="component" value="Unassembled WGS sequence"/>
</dbReference>
<dbReference type="InterPro" id="IPR006439">
    <property type="entry name" value="HAD-SF_hydro_IA"/>
</dbReference>
<dbReference type="SFLD" id="SFLDG01129">
    <property type="entry name" value="C1.5:_HAD__Beta-PGM__Phosphata"/>
    <property type="match status" value="1"/>
</dbReference>
<accession>A0A1H2Z859</accession>
<evidence type="ECO:0000313" key="6">
    <source>
        <dbReference type="Proteomes" id="UP000199118"/>
    </source>
</evidence>
<dbReference type="STRING" id="356660.SAMN05444336_103402"/>
<organism evidence="5 6">
    <name type="scientific">Albimonas donghaensis</name>
    <dbReference type="NCBI Taxonomy" id="356660"/>
    <lineage>
        <taxon>Bacteria</taxon>
        <taxon>Pseudomonadati</taxon>
        <taxon>Pseudomonadota</taxon>
        <taxon>Alphaproteobacteria</taxon>
        <taxon>Rhodobacterales</taxon>
        <taxon>Paracoccaceae</taxon>
        <taxon>Albimonas</taxon>
    </lineage>
</organism>
<dbReference type="EMBL" id="FNMZ01000003">
    <property type="protein sequence ID" value="SDX13516.1"/>
    <property type="molecule type" value="Genomic_DNA"/>
</dbReference>
<dbReference type="SFLD" id="SFLDS00003">
    <property type="entry name" value="Haloacid_Dehalogenase"/>
    <property type="match status" value="1"/>
</dbReference>
<dbReference type="InterPro" id="IPR023214">
    <property type="entry name" value="HAD_sf"/>
</dbReference>
<dbReference type="Gene3D" id="1.10.150.240">
    <property type="entry name" value="Putative phosphatase, domain 2"/>
    <property type="match status" value="1"/>
</dbReference>
<dbReference type="InterPro" id="IPR036412">
    <property type="entry name" value="HAD-like_sf"/>
</dbReference>
<sequence>MNASPVIFDCDGVLVDSEVIHLAVEREHLAALGLVYEDAAYLTRFVGLADAAFRREIERDHRARGLGPLPAGTFERMAAQASERLERALRPLPGAEAFAAGLRGPRAVASSSNAAALEFKLRKTGLRRYFGPHVHAGDQVANGKPAPDLFLRAARGLGADPADCRVIEDSVNGVRAARAAGMEPWGFAGGGHADADLPRRLRAAGATQVFSSFAEASAFLGQR</sequence>
<dbReference type="RefSeq" id="WP_092681809.1">
    <property type="nucleotide sequence ID" value="NZ_FNMZ01000003.1"/>
</dbReference>
<dbReference type="PANTHER" id="PTHR46193">
    <property type="entry name" value="6-PHOSPHOGLUCONATE PHOSPHATASE"/>
    <property type="match status" value="1"/>
</dbReference>
<comment type="cofactor">
    <cofactor evidence="1">
        <name>Mg(2+)</name>
        <dbReference type="ChEBI" id="CHEBI:18420"/>
    </cofactor>
</comment>
<evidence type="ECO:0000256" key="3">
    <source>
        <dbReference type="ARBA" id="ARBA00022723"/>
    </source>
</evidence>
<dbReference type="SUPFAM" id="SSF56784">
    <property type="entry name" value="HAD-like"/>
    <property type="match status" value="1"/>
</dbReference>